<feature type="region of interest" description="Disordered" evidence="1">
    <location>
        <begin position="98"/>
        <end position="119"/>
    </location>
</feature>
<dbReference type="Pfam" id="PF19189">
    <property type="entry name" value="Mtf2"/>
    <property type="match status" value="1"/>
</dbReference>
<feature type="compositionally biased region" description="Polar residues" evidence="1">
    <location>
        <begin position="291"/>
        <end position="306"/>
    </location>
</feature>
<feature type="region of interest" description="Disordered" evidence="1">
    <location>
        <begin position="291"/>
        <end position="312"/>
    </location>
</feature>
<accession>A0A0D1ZDA0</accession>
<sequence>MAGRIELPFLYQTRTILRRPVRIYRTSQRRLISGYPKVFVDGKQESRTPLSPPEESYLQQRGRQASKSSTGRLPEFLGSSVNSTITASERRAFETILRFTPDEPRSGPVGVKDQTPQDDALDTDIESILDIFATSVRSYNAARDARLAIRDQDQDQDEALDSLESKLDAPSRQQQQPREPDVPLDEQSFRQIADSRRFEGFNDSIKAAVRRSMTEISAALQAAAASPTERGDVAMWRVCETQIFSLAAYLRPKPVKRQRYIGPLRFSFSRTESDDAPLALEAASREFNAAQEASNPSVASAETLQQRSHDESLSDDETQMLISHSILHHVYPAALLLALRLYIRHFPSSHLAHNLLPRIRSYGHTSYVLGASPQFYNSLMYLVWSTRSSLREIDALLSEMEGGGVEMNEETYRILKQIEDERAADLELDEKDAGTLLGSRGGPWWRRHEQVFWFPRILDWLSVVSKRLNTAAIEGKP</sequence>
<dbReference type="OrthoDB" id="2444174at2759"/>
<dbReference type="InterPro" id="IPR043837">
    <property type="entry name" value="Mtf2-like_C"/>
</dbReference>
<evidence type="ECO:0000313" key="4">
    <source>
        <dbReference type="Proteomes" id="UP000053328"/>
    </source>
</evidence>
<feature type="region of interest" description="Disordered" evidence="1">
    <location>
        <begin position="166"/>
        <end position="186"/>
    </location>
</feature>
<keyword evidence="4" id="KW-1185">Reference proteome</keyword>
<dbReference type="STRING" id="91928.A0A0D1ZDA0"/>
<dbReference type="AlphaFoldDB" id="A0A0D1ZDA0"/>
<dbReference type="GeneID" id="27337334"/>
<dbReference type="RefSeq" id="XP_016231168.1">
    <property type="nucleotide sequence ID" value="XM_016384566.1"/>
</dbReference>
<dbReference type="Proteomes" id="UP000053328">
    <property type="component" value="Unassembled WGS sequence"/>
</dbReference>
<evidence type="ECO:0000256" key="1">
    <source>
        <dbReference type="SAM" id="MobiDB-lite"/>
    </source>
</evidence>
<organism evidence="3 4">
    <name type="scientific">Exophiala spinifera</name>
    <dbReference type="NCBI Taxonomy" id="91928"/>
    <lineage>
        <taxon>Eukaryota</taxon>
        <taxon>Fungi</taxon>
        <taxon>Dikarya</taxon>
        <taxon>Ascomycota</taxon>
        <taxon>Pezizomycotina</taxon>
        <taxon>Eurotiomycetes</taxon>
        <taxon>Chaetothyriomycetidae</taxon>
        <taxon>Chaetothyriales</taxon>
        <taxon>Herpotrichiellaceae</taxon>
        <taxon>Exophiala</taxon>
    </lineage>
</organism>
<dbReference type="EMBL" id="KN847499">
    <property type="protein sequence ID" value="KIW10952.1"/>
    <property type="molecule type" value="Genomic_DNA"/>
</dbReference>
<name>A0A0D1ZDA0_9EURO</name>
<dbReference type="VEuPathDB" id="FungiDB:PV08_10251"/>
<feature type="region of interest" description="Disordered" evidence="1">
    <location>
        <begin position="43"/>
        <end position="77"/>
    </location>
</feature>
<dbReference type="InterPro" id="IPR040009">
    <property type="entry name" value="Mtf2/C5D6.12-like"/>
</dbReference>
<feature type="domain" description="Mtf2-like C-terminal" evidence="2">
    <location>
        <begin position="307"/>
        <end position="445"/>
    </location>
</feature>
<protein>
    <recommendedName>
        <fullName evidence="2">Mtf2-like C-terminal domain-containing protein</fullName>
    </recommendedName>
</protein>
<feature type="compositionally biased region" description="Polar residues" evidence="1">
    <location>
        <begin position="57"/>
        <end position="71"/>
    </location>
</feature>
<evidence type="ECO:0000259" key="2">
    <source>
        <dbReference type="Pfam" id="PF19189"/>
    </source>
</evidence>
<dbReference type="HOGENOM" id="CLU_479794_0_0_1"/>
<proteinExistence type="predicted"/>
<dbReference type="PANTHER" id="PTHR39468">
    <property type="entry name" value="CHROMOSOME 7, WHOLE GENOME SHOTGUN SEQUENCE"/>
    <property type="match status" value="1"/>
</dbReference>
<dbReference type="PANTHER" id="PTHR39468:SF1">
    <property type="entry name" value="MTF2-LIKE C-TERMINAL DOMAIN-CONTAINING PROTEIN"/>
    <property type="match status" value="1"/>
</dbReference>
<dbReference type="GO" id="GO:0005739">
    <property type="term" value="C:mitochondrion"/>
    <property type="evidence" value="ECO:0007669"/>
    <property type="project" value="InterPro"/>
</dbReference>
<reference evidence="3 4" key="1">
    <citation type="submission" date="2015-01" db="EMBL/GenBank/DDBJ databases">
        <title>The Genome Sequence of Exophiala spinifera CBS89968.</title>
        <authorList>
            <consortium name="The Broad Institute Genomics Platform"/>
            <person name="Cuomo C."/>
            <person name="de Hoog S."/>
            <person name="Gorbushina A."/>
            <person name="Stielow B."/>
            <person name="Teixiera M."/>
            <person name="Abouelleil A."/>
            <person name="Chapman S.B."/>
            <person name="Priest M."/>
            <person name="Young S.K."/>
            <person name="Wortman J."/>
            <person name="Nusbaum C."/>
            <person name="Birren B."/>
        </authorList>
    </citation>
    <scope>NUCLEOTIDE SEQUENCE [LARGE SCALE GENOMIC DNA]</scope>
    <source>
        <strain evidence="3 4">CBS 89968</strain>
    </source>
</reference>
<evidence type="ECO:0000313" key="3">
    <source>
        <dbReference type="EMBL" id="KIW10952.1"/>
    </source>
</evidence>
<gene>
    <name evidence="3" type="ORF">PV08_10251</name>
</gene>